<dbReference type="PANTHER" id="PTHR38934">
    <property type="entry name" value="HYPHALLY REGULATED CELL WALL PROTEIN 1"/>
    <property type="match status" value="1"/>
</dbReference>
<dbReference type="Pfam" id="PF13948">
    <property type="entry name" value="DUF4215"/>
    <property type="match status" value="4"/>
</dbReference>
<evidence type="ECO:0000256" key="1">
    <source>
        <dbReference type="ARBA" id="ARBA00022729"/>
    </source>
</evidence>
<organism evidence="5 6">
    <name type="scientific">Enhygromyxa salina</name>
    <dbReference type="NCBI Taxonomy" id="215803"/>
    <lineage>
        <taxon>Bacteria</taxon>
        <taxon>Pseudomonadati</taxon>
        <taxon>Myxococcota</taxon>
        <taxon>Polyangia</taxon>
        <taxon>Nannocystales</taxon>
        <taxon>Nannocystaceae</taxon>
        <taxon>Enhygromyxa</taxon>
    </lineage>
</organism>
<evidence type="ECO:0000256" key="2">
    <source>
        <dbReference type="ARBA" id="ARBA00022737"/>
    </source>
</evidence>
<proteinExistence type="predicted"/>
<dbReference type="EMBL" id="JMCC02000062">
    <property type="protein sequence ID" value="KIG14983.1"/>
    <property type="molecule type" value="Genomic_DNA"/>
</dbReference>
<protein>
    <submittedName>
        <fullName evidence="5">Multiple EGF-like-domain protein 3</fullName>
    </submittedName>
</protein>
<keyword evidence="2" id="KW-0677">Repeat</keyword>
<dbReference type="PANTHER" id="PTHR38934:SF6">
    <property type="entry name" value="CHROMOSOME UNDETERMINED SCAFFOLD_176, WHOLE GENOME SHOTGUN SEQUENCE"/>
    <property type="match status" value="1"/>
</dbReference>
<evidence type="ECO:0000313" key="6">
    <source>
        <dbReference type="Proteomes" id="UP000031599"/>
    </source>
</evidence>
<keyword evidence="3" id="KW-1015">Disulfide bond</keyword>
<evidence type="ECO:0000256" key="4">
    <source>
        <dbReference type="SAM" id="MobiDB-lite"/>
    </source>
</evidence>
<dbReference type="NCBIfam" id="TIGR02232">
    <property type="entry name" value="myxo_disulf_rpt"/>
    <property type="match status" value="4"/>
</dbReference>
<accession>A0A0C1ZV91</accession>
<comment type="caution">
    <text evidence="5">The sequence shown here is derived from an EMBL/GenBank/DDBJ whole genome shotgun (WGS) entry which is preliminary data.</text>
</comment>
<sequence>MTLGCTDDAGADATTTFTMTSAPGDGDGDMSETAGDGDGDPAGDGDGDPTTGDGDGDPALCGDGLVEGDEECDDGNPTNGDACTNACTAAVCGDGIVHEGVEMCDDGNDVNDDGCTNMCMSGTCGDGMLQGDEECDDGNDDHTDDCAACRVPICGDGYIWAGNEQCDDGNGDDTDDCIACLSATCGDGYVHALLEECDDGNFENTDDCATCFNAVCGDGHVHAGVEECDDGNEVDDDGCANDCTASLYWAVGVQTNVSAQALTGWTECWSGLYGTPSPNLSNTILSQNCTGSKLLEACRQVGSPTYAVLAMGDRADVLFPTGNGVNATHQGNGVAWYYSNSHSMGFAQGGNSVDRNSCDVDNVNPQFRMCWHTGGDAITSGYRCGGTFLNGNNGWERKIFHAP</sequence>
<reference evidence="5 6" key="1">
    <citation type="submission" date="2014-12" db="EMBL/GenBank/DDBJ databases">
        <title>Genome assembly of Enhygromyxa salina DSM 15201.</title>
        <authorList>
            <person name="Sharma G."/>
            <person name="Subramanian S."/>
        </authorList>
    </citation>
    <scope>NUCLEOTIDE SEQUENCE [LARGE SCALE GENOMIC DNA]</scope>
    <source>
        <strain evidence="5 6">DSM 15201</strain>
    </source>
</reference>
<feature type="compositionally biased region" description="Low complexity" evidence="4">
    <location>
        <begin position="1"/>
        <end position="24"/>
    </location>
</feature>
<dbReference type="InterPro" id="IPR011936">
    <property type="entry name" value="Myxo_disulph_rpt"/>
</dbReference>
<feature type="compositionally biased region" description="Acidic residues" evidence="4">
    <location>
        <begin position="26"/>
        <end position="47"/>
    </location>
</feature>
<evidence type="ECO:0000313" key="5">
    <source>
        <dbReference type="EMBL" id="KIG14983.1"/>
    </source>
</evidence>
<dbReference type="Proteomes" id="UP000031599">
    <property type="component" value="Unassembled WGS sequence"/>
</dbReference>
<name>A0A0C1ZV91_9BACT</name>
<feature type="region of interest" description="Disordered" evidence="4">
    <location>
        <begin position="1"/>
        <end position="74"/>
    </location>
</feature>
<dbReference type="AlphaFoldDB" id="A0A0C1ZV91"/>
<evidence type="ECO:0000256" key="3">
    <source>
        <dbReference type="ARBA" id="ARBA00023157"/>
    </source>
</evidence>
<gene>
    <name evidence="5" type="ORF">DB30_06172</name>
</gene>
<keyword evidence="1" id="KW-0732">Signal</keyword>